<comment type="caution">
    <text evidence="1">The sequence shown here is derived from an EMBL/GenBank/DDBJ whole genome shotgun (WGS) entry which is preliminary data.</text>
</comment>
<evidence type="ECO:0000313" key="1">
    <source>
        <dbReference type="EMBL" id="GMF03010.1"/>
    </source>
</evidence>
<accession>A0ACB5U710</accession>
<proteinExistence type="predicted"/>
<sequence>MRKVSVNSNFKLILISIPFQFLFYVNFISNFALFQNGTIHKYTWLLNYSEIVEWRKDIRAQMFLRNTVSRSYSLLHAKRVLSAGCNYNFNFQPTTIFSLSRHNSSLTLETLEDIDTEDLNKLLHPALLQKAELNNKEFKELEENISKGDNFNVNDSKKYTSLLNFVNIYSEFKNNLQEYNDLKELYNEEETASESNSNNKLSNEDLESIQLMQKEVIDELKNLIPTLKKNGLKLKQNLLPPSHPFLNNSCILELRPGVGGHESNIFTEDLLEMYIRFSQVNNWRYEVETRSWCS</sequence>
<organism evidence="1 2">
    <name type="scientific">Candida boidinii</name>
    <name type="common">Yeast</name>
    <dbReference type="NCBI Taxonomy" id="5477"/>
    <lineage>
        <taxon>Eukaryota</taxon>
        <taxon>Fungi</taxon>
        <taxon>Dikarya</taxon>
        <taxon>Ascomycota</taxon>
        <taxon>Saccharomycotina</taxon>
        <taxon>Pichiomycetes</taxon>
        <taxon>Pichiales</taxon>
        <taxon>Pichiaceae</taxon>
        <taxon>Ogataea</taxon>
        <taxon>Ogataea/Candida clade</taxon>
    </lineage>
</organism>
<protein>
    <submittedName>
        <fullName evidence="1">Unnamed protein product</fullName>
    </submittedName>
</protein>
<dbReference type="Proteomes" id="UP001165101">
    <property type="component" value="Unassembled WGS sequence"/>
</dbReference>
<reference evidence="1" key="1">
    <citation type="submission" date="2023-04" db="EMBL/GenBank/DDBJ databases">
        <title>Candida boidinii NBRC 1967.</title>
        <authorList>
            <person name="Ichikawa N."/>
            <person name="Sato H."/>
            <person name="Tonouchi N."/>
        </authorList>
    </citation>
    <scope>NUCLEOTIDE SEQUENCE</scope>
    <source>
        <strain evidence="1">NBRC 1967</strain>
    </source>
</reference>
<keyword evidence="2" id="KW-1185">Reference proteome</keyword>
<evidence type="ECO:0000313" key="2">
    <source>
        <dbReference type="Proteomes" id="UP001165101"/>
    </source>
</evidence>
<name>A0ACB5U710_CANBO</name>
<dbReference type="EMBL" id="BSXV01005890">
    <property type="protein sequence ID" value="GMF03010.1"/>
    <property type="molecule type" value="Genomic_DNA"/>
</dbReference>
<gene>
    <name evidence="1" type="ORF">Cboi01_000622500</name>
</gene>